<dbReference type="InterPro" id="IPR016166">
    <property type="entry name" value="FAD-bd_PCMH"/>
</dbReference>
<dbReference type="PANTHER" id="PTHR42973">
    <property type="entry name" value="BINDING OXIDOREDUCTASE, PUTATIVE (AFU_ORTHOLOGUE AFUA_1G17690)-RELATED"/>
    <property type="match status" value="1"/>
</dbReference>
<dbReference type="InterPro" id="IPR016169">
    <property type="entry name" value="FAD-bd_PCMH_sub2"/>
</dbReference>
<name>A0AAD9Z484_9LECA</name>
<dbReference type="InterPro" id="IPR036318">
    <property type="entry name" value="FAD-bd_PCMH-like_sf"/>
</dbReference>
<organism evidence="6 7">
    <name type="scientific">Lepraria neglecta</name>
    <dbReference type="NCBI Taxonomy" id="209136"/>
    <lineage>
        <taxon>Eukaryota</taxon>
        <taxon>Fungi</taxon>
        <taxon>Dikarya</taxon>
        <taxon>Ascomycota</taxon>
        <taxon>Pezizomycotina</taxon>
        <taxon>Lecanoromycetes</taxon>
        <taxon>OSLEUM clade</taxon>
        <taxon>Lecanoromycetidae</taxon>
        <taxon>Lecanorales</taxon>
        <taxon>Lecanorineae</taxon>
        <taxon>Stereocaulaceae</taxon>
        <taxon>Lepraria</taxon>
    </lineage>
</organism>
<comment type="caution">
    <text evidence="6">The sequence shown here is derived from an EMBL/GenBank/DDBJ whole genome shotgun (WGS) entry which is preliminary data.</text>
</comment>
<dbReference type="InterPro" id="IPR050416">
    <property type="entry name" value="FAD-linked_Oxidoreductase"/>
</dbReference>
<dbReference type="SUPFAM" id="SSF56176">
    <property type="entry name" value="FAD-binding/transporter-associated domain-like"/>
    <property type="match status" value="1"/>
</dbReference>
<dbReference type="PROSITE" id="PS51387">
    <property type="entry name" value="FAD_PCMH"/>
    <property type="match status" value="1"/>
</dbReference>
<evidence type="ECO:0000256" key="4">
    <source>
        <dbReference type="ARBA" id="ARBA00023002"/>
    </source>
</evidence>
<dbReference type="Gene3D" id="3.40.462.20">
    <property type="match status" value="1"/>
</dbReference>
<evidence type="ECO:0000256" key="1">
    <source>
        <dbReference type="ARBA" id="ARBA00005466"/>
    </source>
</evidence>
<dbReference type="GO" id="GO:0071949">
    <property type="term" value="F:FAD binding"/>
    <property type="evidence" value="ECO:0007669"/>
    <property type="project" value="InterPro"/>
</dbReference>
<comment type="similarity">
    <text evidence="1">Belongs to the oxygen-dependent FAD-linked oxidoreductase family.</text>
</comment>
<dbReference type="GO" id="GO:0016491">
    <property type="term" value="F:oxidoreductase activity"/>
    <property type="evidence" value="ECO:0007669"/>
    <property type="project" value="UniProtKB-KW"/>
</dbReference>
<proteinExistence type="inferred from homology"/>
<dbReference type="Gene3D" id="3.30.465.10">
    <property type="match status" value="2"/>
</dbReference>
<evidence type="ECO:0000313" key="6">
    <source>
        <dbReference type="EMBL" id="KAK3169702.1"/>
    </source>
</evidence>
<accession>A0AAD9Z484</accession>
<gene>
    <name evidence="6" type="ORF">OEA41_009086</name>
</gene>
<dbReference type="EMBL" id="JASNWA010000009">
    <property type="protein sequence ID" value="KAK3169702.1"/>
    <property type="molecule type" value="Genomic_DNA"/>
</dbReference>
<evidence type="ECO:0000259" key="5">
    <source>
        <dbReference type="PROSITE" id="PS51387"/>
    </source>
</evidence>
<evidence type="ECO:0000256" key="3">
    <source>
        <dbReference type="ARBA" id="ARBA00022827"/>
    </source>
</evidence>
<reference evidence="6" key="1">
    <citation type="submission" date="2022-11" db="EMBL/GenBank/DDBJ databases">
        <title>Chromosomal genome sequence assembly and mating type (MAT) locus characterization of the leprose asexual lichenized fungus Lepraria neglecta (Nyl.) Erichsen.</title>
        <authorList>
            <person name="Allen J.L."/>
            <person name="Pfeffer B."/>
        </authorList>
    </citation>
    <scope>NUCLEOTIDE SEQUENCE</scope>
    <source>
        <strain evidence="6">Allen 5258</strain>
    </source>
</reference>
<dbReference type="Proteomes" id="UP001276659">
    <property type="component" value="Unassembled WGS sequence"/>
</dbReference>
<dbReference type="PANTHER" id="PTHR42973:SF22">
    <property type="entry name" value="FAD-BINDING PCMH-TYPE DOMAIN-CONTAINING PROTEIN-RELATED"/>
    <property type="match status" value="1"/>
</dbReference>
<keyword evidence="4" id="KW-0560">Oxidoreductase</keyword>
<keyword evidence="2" id="KW-0285">Flavoprotein</keyword>
<keyword evidence="7" id="KW-1185">Reference proteome</keyword>
<feature type="domain" description="FAD-binding PCMH-type" evidence="5">
    <location>
        <begin position="23"/>
        <end position="198"/>
    </location>
</feature>
<dbReference type="InterPro" id="IPR006094">
    <property type="entry name" value="Oxid_FAD_bind_N"/>
</dbReference>
<keyword evidence="3" id="KW-0274">FAD</keyword>
<evidence type="ECO:0000256" key="2">
    <source>
        <dbReference type="ARBA" id="ARBA00022630"/>
    </source>
</evidence>
<evidence type="ECO:0000313" key="7">
    <source>
        <dbReference type="Proteomes" id="UP001276659"/>
    </source>
</evidence>
<protein>
    <recommendedName>
        <fullName evidence="5">FAD-binding PCMH-type domain-containing protein</fullName>
    </recommendedName>
</protein>
<sequence>MSPPSTQTMACLALFAALQSRIFFSKDAQYLEIRPQSAEDVAEIINVTKPFALAGKIMMAIRGGGHMPWAGAANLDAEVTVDFQNITGVNYDPRTNLVSIGSGERWAAIYSALDQLDLGVAGGRVSKLPLASGEIVEANTQSHPDLFHALRGGNNNFGIITRFDMQTFPEGQMWGGLVSHNGNAFPDVAKTFINFAQTSNPDPLAHVIAAASFIQGMEVALANFYPAKPQPDPPSLAPFVAIQPQLMSTVRDDSLLGFSVEQSSFSPDGARSWFFTTTWQADLDFMLSVRALGAEAVAPLSASVPGFVLAKAFRPLTRWLLTASAAGGGNTLGLTPNDGPLIVNMLQTLHTNAADNDKVVSAMLALNTSIEDLAVEKGKFNKYKFINYGYKIPGL</sequence>
<dbReference type="Pfam" id="PF01565">
    <property type="entry name" value="FAD_binding_4"/>
    <property type="match status" value="1"/>
</dbReference>
<dbReference type="AlphaFoldDB" id="A0AAD9Z484"/>